<dbReference type="AlphaFoldDB" id="V6DGV0"/>
<dbReference type="OrthoDB" id="9779889at2"/>
<dbReference type="Proteomes" id="UP000018769">
    <property type="component" value="Chromosome I"/>
</dbReference>
<evidence type="ECO:0000313" key="1">
    <source>
        <dbReference type="EMBL" id="CDK30790.1"/>
    </source>
</evidence>
<dbReference type="EMBL" id="HG793133">
    <property type="protein sequence ID" value="CDK30790.1"/>
    <property type="molecule type" value="Genomic_DNA"/>
</dbReference>
<proteinExistence type="predicted"/>
<keyword evidence="2" id="KW-1185">Reference proteome</keyword>
<sequence length="334" mass="40227">MIIKSKFIILIIFLFLVNNIFSMDHGQIISDYLSNKITSQKLNEKILDNKWNFLAIVKYVPFEKIRKIYLKLYKEYSPEFRRLNSDAYICQEISNAYEELIKYQKNYEHMQDNVNHHQHLKRQYTKRKVSKIDHNIFIINVSLLCDILTIINEINRIKILGGIDDQKIKDAILFDRKVNIYSNIFNLVKTIFCIQQNKIISTENYYLNKAQFFSFFYIIYNLKFMKKDYEILKNIDNLIEYNKRETRNFTKVKFIQYVWLTVNKLAPYLGFIFSRKINENISILSVLINSKNLKLKPIETFRIIELLSQISEIVRKHYRYKVEIGCYENYKANG</sequence>
<name>V6DGV0_9BACT</name>
<organism evidence="1 2">
    <name type="scientific">Candidatus Babela massiliensis</name>
    <dbReference type="NCBI Taxonomy" id="673862"/>
    <lineage>
        <taxon>Bacteria</taxon>
        <taxon>Candidatus Babelota</taxon>
        <taxon>Candidatus Babeliae</taxon>
        <taxon>Candidatus Babeliales</taxon>
        <taxon>Candidatus Babeliaceae</taxon>
        <taxon>Candidatus Babela</taxon>
    </lineage>
</organism>
<dbReference type="RefSeq" id="WP_023792483.1">
    <property type="nucleotide sequence ID" value="NC_023003.1"/>
</dbReference>
<reference evidence="1 2" key="1">
    <citation type="journal article" date="2015" name="Biol. Direct">
        <title>Babela massiliensis, a representative of a widespread bacterial phylum with unusual adaptations to parasitism in amoebae.</title>
        <authorList>
            <person name="Pagnier I."/>
            <person name="Yutin N."/>
            <person name="Croce O."/>
            <person name="Makarova K.S."/>
            <person name="Wolf Y.I."/>
            <person name="Benamar S."/>
            <person name="Raoult D."/>
            <person name="Koonin E.V."/>
            <person name="La Scola B."/>
        </authorList>
    </citation>
    <scope>NUCLEOTIDE SEQUENCE [LARGE SCALE GENOMIC DNA]</scope>
    <source>
        <strain evidence="2">BABL1</strain>
    </source>
</reference>
<protein>
    <submittedName>
        <fullName evidence="1">DnaJ-domain containing protein</fullName>
    </submittedName>
</protein>
<dbReference type="STRING" id="673862.BABL1_gene_225"/>
<evidence type="ECO:0000313" key="2">
    <source>
        <dbReference type="Proteomes" id="UP000018769"/>
    </source>
</evidence>
<dbReference type="HOGENOM" id="CLU_830761_0_0_7"/>
<dbReference type="InterPro" id="IPR036869">
    <property type="entry name" value="J_dom_sf"/>
</dbReference>
<dbReference type="SUPFAM" id="SSF46565">
    <property type="entry name" value="Chaperone J-domain"/>
    <property type="match status" value="1"/>
</dbReference>
<gene>
    <name evidence="1" type="ORF">BABL1_gene_225</name>
</gene>
<accession>V6DGV0</accession>
<dbReference type="KEGG" id="dpb:BABL1_gene_225"/>